<dbReference type="EMBL" id="VSRR010019366">
    <property type="protein sequence ID" value="MPC62162.1"/>
    <property type="molecule type" value="Genomic_DNA"/>
</dbReference>
<evidence type="ECO:0000313" key="1">
    <source>
        <dbReference type="EMBL" id="MPC62162.1"/>
    </source>
</evidence>
<name>A0A5B7GTK5_PORTR</name>
<gene>
    <name evidence="1" type="ORF">E2C01_056245</name>
</gene>
<protein>
    <submittedName>
        <fullName evidence="1">Uncharacterized protein</fullName>
    </submittedName>
</protein>
<comment type="caution">
    <text evidence="1">The sequence shown here is derived from an EMBL/GenBank/DDBJ whole genome shotgun (WGS) entry which is preliminary data.</text>
</comment>
<sequence length="75" mass="8319">MREGRKVGGKEGGEASCLPSYVGLGEPRVGQHEQHEFEFSGKLALSRKRRRGRVEASAPSRLSLILARTLHCHHL</sequence>
<keyword evidence="2" id="KW-1185">Reference proteome</keyword>
<evidence type="ECO:0000313" key="2">
    <source>
        <dbReference type="Proteomes" id="UP000324222"/>
    </source>
</evidence>
<accession>A0A5B7GTK5</accession>
<dbReference type="Proteomes" id="UP000324222">
    <property type="component" value="Unassembled WGS sequence"/>
</dbReference>
<organism evidence="1 2">
    <name type="scientific">Portunus trituberculatus</name>
    <name type="common">Swimming crab</name>
    <name type="synonym">Neptunus trituberculatus</name>
    <dbReference type="NCBI Taxonomy" id="210409"/>
    <lineage>
        <taxon>Eukaryota</taxon>
        <taxon>Metazoa</taxon>
        <taxon>Ecdysozoa</taxon>
        <taxon>Arthropoda</taxon>
        <taxon>Crustacea</taxon>
        <taxon>Multicrustacea</taxon>
        <taxon>Malacostraca</taxon>
        <taxon>Eumalacostraca</taxon>
        <taxon>Eucarida</taxon>
        <taxon>Decapoda</taxon>
        <taxon>Pleocyemata</taxon>
        <taxon>Brachyura</taxon>
        <taxon>Eubrachyura</taxon>
        <taxon>Portunoidea</taxon>
        <taxon>Portunidae</taxon>
        <taxon>Portuninae</taxon>
        <taxon>Portunus</taxon>
    </lineage>
</organism>
<reference evidence="1 2" key="1">
    <citation type="submission" date="2019-05" db="EMBL/GenBank/DDBJ databases">
        <title>Another draft genome of Portunus trituberculatus and its Hox gene families provides insights of decapod evolution.</title>
        <authorList>
            <person name="Jeong J.-H."/>
            <person name="Song I."/>
            <person name="Kim S."/>
            <person name="Choi T."/>
            <person name="Kim D."/>
            <person name="Ryu S."/>
            <person name="Kim W."/>
        </authorList>
    </citation>
    <scope>NUCLEOTIDE SEQUENCE [LARGE SCALE GENOMIC DNA]</scope>
    <source>
        <tissue evidence="1">Muscle</tissue>
    </source>
</reference>
<proteinExistence type="predicted"/>
<dbReference type="AlphaFoldDB" id="A0A5B7GTK5"/>